<dbReference type="Proteomes" id="UP001153636">
    <property type="component" value="Chromosome 7"/>
</dbReference>
<evidence type="ECO:0000256" key="2">
    <source>
        <dbReference type="ARBA" id="ARBA00004123"/>
    </source>
</evidence>
<dbReference type="PROSITE" id="PS51184">
    <property type="entry name" value="JMJC"/>
    <property type="match status" value="1"/>
</dbReference>
<sequence>MDNLAKITELYNCILDKCELLNIQPETLNHSVRILLIVCLNYSLDENSVPQEIKLLEIESILDFLNDELNTGHWSEVPIQTRRYFTTASFAKCLITLKNSQEYNEELLKKCLKCVDLGLLLGAPLEHNLELLTSSAKYLRKVLNKLIESIENKSNTENNASKRGIEVPKEFLNLPGKNVDSIECPSLEFFNKTYFVPQIPVKLKNCIQHWPALKKWPNITYLLEIAGDRTVPIEIGSHYVDETWTQKLMTLKEFIHKHYLSESGDIGYLAQHNLFEQITELKDDICIPEYCCLSLDYDNTTEPDINAWLGPVGTVSPLHHDPKNNLLAQIYGTKQIILFSPKDTPYLYPHEDKLLNNTAQVNPVVPDLQNYPKFTKTTMFKCLLEPGDMLFIPLKWWHHVMALDKSFSVSFWWQ</sequence>
<dbReference type="SMART" id="SM00558">
    <property type="entry name" value="JmjC"/>
    <property type="match status" value="1"/>
</dbReference>
<dbReference type="AlphaFoldDB" id="A0A9P0DAU2"/>
<comment type="subcellular location">
    <subcellularLocation>
        <location evidence="2">Nucleus</location>
    </subcellularLocation>
</comment>
<evidence type="ECO:0000256" key="3">
    <source>
        <dbReference type="ARBA" id="ARBA00022723"/>
    </source>
</evidence>
<protein>
    <recommendedName>
        <fullName evidence="7">JmjC domain-containing protein</fullName>
    </recommendedName>
</protein>
<dbReference type="Pfam" id="PF13621">
    <property type="entry name" value="Cupin_8"/>
    <property type="match status" value="1"/>
</dbReference>
<evidence type="ECO:0000256" key="5">
    <source>
        <dbReference type="ARBA" id="ARBA00023004"/>
    </source>
</evidence>
<dbReference type="PANTHER" id="PTHR12461">
    <property type="entry name" value="HYPOXIA-INDUCIBLE FACTOR 1 ALPHA INHIBITOR-RELATED"/>
    <property type="match status" value="1"/>
</dbReference>
<evidence type="ECO:0000256" key="1">
    <source>
        <dbReference type="ARBA" id="ARBA00001954"/>
    </source>
</evidence>
<dbReference type="Gene3D" id="2.60.120.650">
    <property type="entry name" value="Cupin"/>
    <property type="match status" value="1"/>
</dbReference>
<dbReference type="EMBL" id="OV651819">
    <property type="protein sequence ID" value="CAH1113358.1"/>
    <property type="molecule type" value="Genomic_DNA"/>
</dbReference>
<dbReference type="GO" id="GO:0005634">
    <property type="term" value="C:nucleus"/>
    <property type="evidence" value="ECO:0007669"/>
    <property type="project" value="UniProtKB-SubCell"/>
</dbReference>
<dbReference type="OrthoDB" id="47172at2759"/>
<evidence type="ECO:0000313" key="8">
    <source>
        <dbReference type="EMBL" id="CAH1113358.1"/>
    </source>
</evidence>
<dbReference type="GO" id="GO:0051864">
    <property type="term" value="F:histone H3K36 demethylase activity"/>
    <property type="evidence" value="ECO:0007669"/>
    <property type="project" value="TreeGrafter"/>
</dbReference>
<accession>A0A9P0DAU2</accession>
<keyword evidence="5" id="KW-0408">Iron</keyword>
<evidence type="ECO:0000313" key="9">
    <source>
        <dbReference type="Proteomes" id="UP001153636"/>
    </source>
</evidence>
<dbReference type="PANTHER" id="PTHR12461:SF106">
    <property type="entry name" value="BIFUNCTIONAL PEPTIDASE AND ARGINYL-HYDROXYLASE JMJD5"/>
    <property type="match status" value="1"/>
</dbReference>
<organism evidence="8 9">
    <name type="scientific">Psylliodes chrysocephalus</name>
    <dbReference type="NCBI Taxonomy" id="3402493"/>
    <lineage>
        <taxon>Eukaryota</taxon>
        <taxon>Metazoa</taxon>
        <taxon>Ecdysozoa</taxon>
        <taxon>Arthropoda</taxon>
        <taxon>Hexapoda</taxon>
        <taxon>Insecta</taxon>
        <taxon>Pterygota</taxon>
        <taxon>Neoptera</taxon>
        <taxon>Endopterygota</taxon>
        <taxon>Coleoptera</taxon>
        <taxon>Polyphaga</taxon>
        <taxon>Cucujiformia</taxon>
        <taxon>Chrysomeloidea</taxon>
        <taxon>Chrysomelidae</taxon>
        <taxon>Galerucinae</taxon>
        <taxon>Alticini</taxon>
        <taxon>Psylliodes</taxon>
    </lineage>
</organism>
<keyword evidence="3" id="KW-0479">Metal-binding</keyword>
<dbReference type="InterPro" id="IPR003347">
    <property type="entry name" value="JmjC_dom"/>
</dbReference>
<dbReference type="SUPFAM" id="SSF51197">
    <property type="entry name" value="Clavaminate synthase-like"/>
    <property type="match status" value="1"/>
</dbReference>
<name>A0A9P0DAU2_9CUCU</name>
<feature type="domain" description="JmjC" evidence="7">
    <location>
        <begin position="276"/>
        <end position="414"/>
    </location>
</feature>
<evidence type="ECO:0000256" key="4">
    <source>
        <dbReference type="ARBA" id="ARBA00023002"/>
    </source>
</evidence>
<dbReference type="GO" id="GO:0046872">
    <property type="term" value="F:metal ion binding"/>
    <property type="evidence" value="ECO:0007669"/>
    <property type="project" value="UniProtKB-KW"/>
</dbReference>
<gene>
    <name evidence="8" type="ORF">PSYICH_LOCUS13960</name>
</gene>
<evidence type="ECO:0000256" key="6">
    <source>
        <dbReference type="ARBA" id="ARBA00023242"/>
    </source>
</evidence>
<evidence type="ECO:0000259" key="7">
    <source>
        <dbReference type="PROSITE" id="PS51184"/>
    </source>
</evidence>
<keyword evidence="9" id="KW-1185">Reference proteome</keyword>
<proteinExistence type="predicted"/>
<dbReference type="InterPro" id="IPR041667">
    <property type="entry name" value="Cupin_8"/>
</dbReference>
<keyword evidence="4" id="KW-0560">Oxidoreductase</keyword>
<comment type="cofactor">
    <cofactor evidence="1">
        <name>Fe(2+)</name>
        <dbReference type="ChEBI" id="CHEBI:29033"/>
    </cofactor>
</comment>
<keyword evidence="6" id="KW-0539">Nucleus</keyword>
<reference evidence="8" key="1">
    <citation type="submission" date="2022-01" db="EMBL/GenBank/DDBJ databases">
        <authorList>
            <person name="King R."/>
        </authorList>
    </citation>
    <scope>NUCLEOTIDE SEQUENCE</scope>
</reference>